<evidence type="ECO:0000313" key="3">
    <source>
        <dbReference type="Proteomes" id="UP000184356"/>
    </source>
</evidence>
<accession>A0A1L9TL98</accession>
<dbReference type="EMBL" id="KV878585">
    <property type="protein sequence ID" value="OJJ60151.1"/>
    <property type="molecule type" value="Genomic_DNA"/>
</dbReference>
<gene>
    <name evidence="2" type="ORF">ASPSYDRAFT_44564</name>
</gene>
<dbReference type="VEuPathDB" id="FungiDB:ASPSYDRAFT_44564"/>
<dbReference type="RefSeq" id="XP_040703957.1">
    <property type="nucleotide sequence ID" value="XM_040846870.1"/>
</dbReference>
<evidence type="ECO:0000256" key="1">
    <source>
        <dbReference type="SAM" id="Phobius"/>
    </source>
</evidence>
<keyword evidence="1" id="KW-0812">Transmembrane</keyword>
<keyword evidence="1" id="KW-1133">Transmembrane helix</keyword>
<feature type="transmembrane region" description="Helical" evidence="1">
    <location>
        <begin position="29"/>
        <end position="57"/>
    </location>
</feature>
<dbReference type="Proteomes" id="UP000184356">
    <property type="component" value="Unassembled WGS sequence"/>
</dbReference>
<dbReference type="OrthoDB" id="62120at2759"/>
<proteinExistence type="predicted"/>
<organism evidence="2 3">
    <name type="scientific">Aspergillus sydowii CBS 593.65</name>
    <dbReference type="NCBI Taxonomy" id="1036612"/>
    <lineage>
        <taxon>Eukaryota</taxon>
        <taxon>Fungi</taxon>
        <taxon>Dikarya</taxon>
        <taxon>Ascomycota</taxon>
        <taxon>Pezizomycotina</taxon>
        <taxon>Eurotiomycetes</taxon>
        <taxon>Eurotiomycetidae</taxon>
        <taxon>Eurotiales</taxon>
        <taxon>Aspergillaceae</taxon>
        <taxon>Aspergillus</taxon>
        <taxon>Aspergillus subgen. Nidulantes</taxon>
    </lineage>
</organism>
<protein>
    <submittedName>
        <fullName evidence="2">Uncharacterized protein</fullName>
    </submittedName>
</protein>
<name>A0A1L9TL98_9EURO</name>
<evidence type="ECO:0000313" key="2">
    <source>
        <dbReference type="EMBL" id="OJJ60151.1"/>
    </source>
</evidence>
<dbReference type="AlphaFoldDB" id="A0A1L9TL98"/>
<keyword evidence="1" id="KW-0472">Membrane</keyword>
<reference evidence="3" key="1">
    <citation type="journal article" date="2017" name="Genome Biol.">
        <title>Comparative genomics reveals high biological diversity and specific adaptations in the industrially and medically important fungal genus Aspergillus.</title>
        <authorList>
            <person name="de Vries R.P."/>
            <person name="Riley R."/>
            <person name="Wiebenga A."/>
            <person name="Aguilar-Osorio G."/>
            <person name="Amillis S."/>
            <person name="Uchima C.A."/>
            <person name="Anderluh G."/>
            <person name="Asadollahi M."/>
            <person name="Askin M."/>
            <person name="Barry K."/>
            <person name="Battaglia E."/>
            <person name="Bayram O."/>
            <person name="Benocci T."/>
            <person name="Braus-Stromeyer S.A."/>
            <person name="Caldana C."/>
            <person name="Canovas D."/>
            <person name="Cerqueira G.C."/>
            <person name="Chen F."/>
            <person name="Chen W."/>
            <person name="Choi C."/>
            <person name="Clum A."/>
            <person name="Dos Santos R.A."/>
            <person name="Damasio A.R."/>
            <person name="Diallinas G."/>
            <person name="Emri T."/>
            <person name="Fekete E."/>
            <person name="Flipphi M."/>
            <person name="Freyberg S."/>
            <person name="Gallo A."/>
            <person name="Gournas C."/>
            <person name="Habgood R."/>
            <person name="Hainaut M."/>
            <person name="Harispe M.L."/>
            <person name="Henrissat B."/>
            <person name="Hilden K.S."/>
            <person name="Hope R."/>
            <person name="Hossain A."/>
            <person name="Karabika E."/>
            <person name="Karaffa L."/>
            <person name="Karanyi Z."/>
            <person name="Krasevec N."/>
            <person name="Kuo A."/>
            <person name="Kusch H."/>
            <person name="LaButti K."/>
            <person name="Lagendijk E.L."/>
            <person name="Lapidus A."/>
            <person name="Levasseur A."/>
            <person name="Lindquist E."/>
            <person name="Lipzen A."/>
            <person name="Logrieco A.F."/>
            <person name="MacCabe A."/>
            <person name="Maekelae M.R."/>
            <person name="Malavazi I."/>
            <person name="Melin P."/>
            <person name="Meyer V."/>
            <person name="Mielnichuk N."/>
            <person name="Miskei M."/>
            <person name="Molnar A.P."/>
            <person name="Mule G."/>
            <person name="Ngan C.Y."/>
            <person name="Orejas M."/>
            <person name="Orosz E."/>
            <person name="Ouedraogo J.P."/>
            <person name="Overkamp K.M."/>
            <person name="Park H.-S."/>
            <person name="Perrone G."/>
            <person name="Piumi F."/>
            <person name="Punt P.J."/>
            <person name="Ram A.F."/>
            <person name="Ramon A."/>
            <person name="Rauscher S."/>
            <person name="Record E."/>
            <person name="Riano-Pachon D.M."/>
            <person name="Robert V."/>
            <person name="Roehrig J."/>
            <person name="Ruller R."/>
            <person name="Salamov A."/>
            <person name="Salih N.S."/>
            <person name="Samson R.A."/>
            <person name="Sandor E."/>
            <person name="Sanguinetti M."/>
            <person name="Schuetze T."/>
            <person name="Sepcic K."/>
            <person name="Shelest E."/>
            <person name="Sherlock G."/>
            <person name="Sophianopoulou V."/>
            <person name="Squina F.M."/>
            <person name="Sun H."/>
            <person name="Susca A."/>
            <person name="Todd R.B."/>
            <person name="Tsang A."/>
            <person name="Unkles S.E."/>
            <person name="van de Wiele N."/>
            <person name="van Rossen-Uffink D."/>
            <person name="Oliveira J.V."/>
            <person name="Vesth T.C."/>
            <person name="Visser J."/>
            <person name="Yu J.-H."/>
            <person name="Zhou M."/>
            <person name="Andersen M.R."/>
            <person name="Archer D.B."/>
            <person name="Baker S.E."/>
            <person name="Benoit I."/>
            <person name="Brakhage A.A."/>
            <person name="Braus G.H."/>
            <person name="Fischer R."/>
            <person name="Frisvad J.C."/>
            <person name="Goldman G.H."/>
            <person name="Houbraken J."/>
            <person name="Oakley B."/>
            <person name="Pocsi I."/>
            <person name="Scazzocchio C."/>
            <person name="Seiboth B."/>
            <person name="vanKuyk P.A."/>
            <person name="Wortman J."/>
            <person name="Dyer P.S."/>
            <person name="Grigoriev I.V."/>
        </authorList>
    </citation>
    <scope>NUCLEOTIDE SEQUENCE [LARGE SCALE GENOMIC DNA]</scope>
    <source>
        <strain evidence="3">CBS 593.65</strain>
    </source>
</reference>
<dbReference type="GeneID" id="63762943"/>
<keyword evidence="3" id="KW-1185">Reference proteome</keyword>
<sequence>MLEYASGGHTGGLMLVCAEIGRLPGPLTFAIRLVIANPLLPILSLGVNMLWITRFLLSERSFRHRLLFPVAYSCLSENSVEEYHNPNQFCSFASHMQA</sequence>